<evidence type="ECO:0000313" key="1">
    <source>
        <dbReference type="EMBL" id="KKN76357.1"/>
    </source>
</evidence>
<protein>
    <submittedName>
        <fullName evidence="1">Uncharacterized protein</fullName>
    </submittedName>
</protein>
<accession>A0A0F9TN54</accession>
<reference evidence="1" key="1">
    <citation type="journal article" date="2015" name="Nature">
        <title>Complex archaea that bridge the gap between prokaryotes and eukaryotes.</title>
        <authorList>
            <person name="Spang A."/>
            <person name="Saw J.H."/>
            <person name="Jorgensen S.L."/>
            <person name="Zaremba-Niedzwiedzka K."/>
            <person name="Martijn J."/>
            <person name="Lind A.E."/>
            <person name="van Eijk R."/>
            <person name="Schleper C."/>
            <person name="Guy L."/>
            <person name="Ettema T.J."/>
        </authorList>
    </citation>
    <scope>NUCLEOTIDE SEQUENCE</scope>
</reference>
<dbReference type="EMBL" id="LAZR01000296">
    <property type="protein sequence ID" value="KKN76357.1"/>
    <property type="molecule type" value="Genomic_DNA"/>
</dbReference>
<comment type="caution">
    <text evidence="1">The sequence shown here is derived from an EMBL/GenBank/DDBJ whole genome shotgun (WGS) entry which is preliminary data.</text>
</comment>
<organism evidence="1">
    <name type="scientific">marine sediment metagenome</name>
    <dbReference type="NCBI Taxonomy" id="412755"/>
    <lineage>
        <taxon>unclassified sequences</taxon>
        <taxon>metagenomes</taxon>
        <taxon>ecological metagenomes</taxon>
    </lineage>
</organism>
<sequence>MLTSRTVLSQPGNDSCRDIKENYSKTILIAQDLKIEVHKRDTIIDLQGQQIKKEKKLGNKKRNRWIKIATIEGVLLVLILLL</sequence>
<name>A0A0F9TN54_9ZZZZ</name>
<proteinExistence type="predicted"/>
<dbReference type="AlphaFoldDB" id="A0A0F9TN54"/>
<gene>
    <name evidence="1" type="ORF">LCGC14_0370430</name>
</gene>